<gene>
    <name evidence="1" type="ORF">NM203_04175</name>
</gene>
<accession>A0ABT1LWW5</accession>
<comment type="caution">
    <text evidence="1">The sequence shown here is derived from an EMBL/GenBank/DDBJ whole genome shotgun (WGS) entry which is preliminary data.</text>
</comment>
<dbReference type="InterPro" id="IPR036396">
    <property type="entry name" value="Cyt_P450_sf"/>
</dbReference>
<dbReference type="EMBL" id="JANDBD010000002">
    <property type="protein sequence ID" value="MCP9271381.1"/>
    <property type="molecule type" value="Genomic_DNA"/>
</dbReference>
<evidence type="ECO:0000313" key="1">
    <source>
        <dbReference type="EMBL" id="MCP9271381.1"/>
    </source>
</evidence>
<dbReference type="SUPFAM" id="SSF48264">
    <property type="entry name" value="Cytochrome P450"/>
    <property type="match status" value="1"/>
</dbReference>
<reference evidence="1 2" key="1">
    <citation type="submission" date="2022-06" db="EMBL/GenBank/DDBJ databases">
        <title>Mycolicibacterium sp. CAU 1645 isolated from seawater.</title>
        <authorList>
            <person name="Kim W."/>
        </authorList>
    </citation>
    <scope>NUCLEOTIDE SEQUENCE [LARGE SCALE GENOMIC DNA]</scope>
    <source>
        <strain evidence="1 2">CAU 1645</strain>
    </source>
</reference>
<dbReference type="Proteomes" id="UP001651690">
    <property type="component" value="Unassembled WGS sequence"/>
</dbReference>
<proteinExistence type="predicted"/>
<name>A0ABT1LWW5_9MYCO</name>
<keyword evidence="2" id="KW-1185">Reference proteome</keyword>
<organism evidence="1 2">
    <name type="scientific">Mycolicibacterium arenosum</name>
    <dbReference type="NCBI Taxonomy" id="2952157"/>
    <lineage>
        <taxon>Bacteria</taxon>
        <taxon>Bacillati</taxon>
        <taxon>Actinomycetota</taxon>
        <taxon>Actinomycetes</taxon>
        <taxon>Mycobacteriales</taxon>
        <taxon>Mycobacteriaceae</taxon>
        <taxon>Mycolicibacterium</taxon>
    </lineage>
</organism>
<dbReference type="RefSeq" id="WP_255058424.1">
    <property type="nucleotide sequence ID" value="NZ_JANDBD010000002.1"/>
</dbReference>
<protein>
    <submittedName>
        <fullName evidence="1">Uncharacterized protein</fullName>
    </submittedName>
</protein>
<dbReference type="Gene3D" id="1.10.630.10">
    <property type="entry name" value="Cytochrome P450"/>
    <property type="match status" value="1"/>
</dbReference>
<evidence type="ECO:0000313" key="2">
    <source>
        <dbReference type="Proteomes" id="UP001651690"/>
    </source>
</evidence>
<sequence>MSKSLHAHETRTVRAVCSMLGVPEADWTRFARWADDLVGSGLHDELDRYVDMMIADRCYRGTDDLLNDLIMIGVDGEDLMTEEIQLAVRTMLKLARQAEIATRGM</sequence>